<proteinExistence type="predicted"/>
<sequence length="512" mass="60793">MEKELWQFELWYNSFSVFIQKINNEFKHPKIECVDFNMLQGKFEPNKKIYLYYNVNNEQQNFLQRTLTTDSSGYFKDEIPSELVSELDLKHITYSRWTNMRNIYSLKCKLHLETDTSIAIEEILNDYINNAVDIVKNFDNEDIKAHFDNFLNRIKDFSDVAIEYADTAFKEILKDMELKQAILKEDLRNANSIIQTQEFLQLKESISNIHPLLDCEKYDDFYDANFFTKYIIYKVKQDEYRSKKPSMNKTKYFTHLVTEGLIKERRSNSQYFEIANAIKPSKHKEKTLNQSDELNTFNQSAIGISLYLYDKNDKYFKFMQSIFDKKKKLKKIITVDDVISSKNLINEFMEKQGLLKSNELYYKTTLEDTFHFTHFTAISKLMNTIIDVTSDITQKSANNDILVGLYILESLTKEIPNIINEYDKKYNKFVSLVDSFSRNTEMKNEIDSVIKKQPNLVSKIENDLMALLKSYDITNFYKIYGSDDKFNSTLLINMMNQFYETRFNEFENIMMT</sequence>
<accession>A0ABT6J2U9</accession>
<keyword evidence="2" id="KW-1185">Reference proteome</keyword>
<dbReference type="Proteomes" id="UP001159200">
    <property type="component" value="Unassembled WGS sequence"/>
</dbReference>
<gene>
    <name evidence="1" type="ORF">P5X59_08955</name>
</gene>
<evidence type="ECO:0000313" key="1">
    <source>
        <dbReference type="EMBL" id="MDH5158443.1"/>
    </source>
</evidence>
<reference evidence="1 2" key="1">
    <citation type="submission" date="2023-03" db="EMBL/GenBank/DDBJ databases">
        <title>Bacterial isolates from washroom surfaces on a university campus.</title>
        <authorList>
            <person name="Holman D.B."/>
            <person name="Gzyl K.E."/>
            <person name="Taheri A.E."/>
        </authorList>
    </citation>
    <scope>NUCLEOTIDE SEQUENCE [LARGE SCALE GENOMIC DNA]</scope>
    <source>
        <strain evidence="1 2">RD01</strain>
    </source>
</reference>
<dbReference type="RefSeq" id="WP_280562140.1">
    <property type="nucleotide sequence ID" value="NZ_JAROYJ010000012.1"/>
</dbReference>
<protein>
    <submittedName>
        <fullName evidence="1">Uncharacterized protein</fullName>
    </submittedName>
</protein>
<comment type="caution">
    <text evidence="1">The sequence shown here is derived from an EMBL/GenBank/DDBJ whole genome shotgun (WGS) entry which is preliminary data.</text>
</comment>
<name>A0ABT6J2U9_9STAP</name>
<dbReference type="EMBL" id="JAROYR010000012">
    <property type="protein sequence ID" value="MDH5158443.1"/>
    <property type="molecule type" value="Genomic_DNA"/>
</dbReference>
<organism evidence="1 2">
    <name type="scientific">Staphylococcus cohnii</name>
    <dbReference type="NCBI Taxonomy" id="29382"/>
    <lineage>
        <taxon>Bacteria</taxon>
        <taxon>Bacillati</taxon>
        <taxon>Bacillota</taxon>
        <taxon>Bacilli</taxon>
        <taxon>Bacillales</taxon>
        <taxon>Staphylococcaceae</taxon>
        <taxon>Staphylococcus</taxon>
        <taxon>Staphylococcus cohnii species complex</taxon>
    </lineage>
</organism>
<evidence type="ECO:0000313" key="2">
    <source>
        <dbReference type="Proteomes" id="UP001159200"/>
    </source>
</evidence>